<evidence type="ECO:0000313" key="3">
    <source>
        <dbReference type="EMBL" id="PSN92162.1"/>
    </source>
</evidence>
<dbReference type="SUPFAM" id="SSF56601">
    <property type="entry name" value="beta-lactamase/transpeptidase-like"/>
    <property type="match status" value="1"/>
</dbReference>
<dbReference type="Pfam" id="PF13969">
    <property type="entry name" value="Pab87_oct"/>
    <property type="match status" value="1"/>
</dbReference>
<dbReference type="InterPro" id="IPR050491">
    <property type="entry name" value="AmpC-like"/>
</dbReference>
<evidence type="ECO:0000259" key="2">
    <source>
        <dbReference type="Pfam" id="PF13969"/>
    </source>
</evidence>
<evidence type="ECO:0000259" key="1">
    <source>
        <dbReference type="Pfam" id="PF00144"/>
    </source>
</evidence>
<dbReference type="Proteomes" id="UP000240322">
    <property type="component" value="Unassembled WGS sequence"/>
</dbReference>
<proteinExistence type="predicted"/>
<dbReference type="PANTHER" id="PTHR46825:SF9">
    <property type="entry name" value="BETA-LACTAMASE-RELATED DOMAIN-CONTAINING PROTEIN"/>
    <property type="match status" value="1"/>
</dbReference>
<organism evidence="3 4">
    <name type="scientific">Candidatus Marsarchaeota G2 archaeon OSP_D</name>
    <dbReference type="NCBI Taxonomy" id="1978157"/>
    <lineage>
        <taxon>Archaea</taxon>
        <taxon>Candidatus Marsarchaeota</taxon>
        <taxon>Candidatus Marsarchaeota group 2</taxon>
    </lineage>
</organism>
<dbReference type="PANTHER" id="PTHR46825">
    <property type="entry name" value="D-ALANYL-D-ALANINE-CARBOXYPEPTIDASE/ENDOPEPTIDASE AMPH"/>
    <property type="match status" value="1"/>
</dbReference>
<evidence type="ECO:0008006" key="5">
    <source>
        <dbReference type="Google" id="ProtNLM"/>
    </source>
</evidence>
<comment type="caution">
    <text evidence="3">The sequence shown here is derived from an EMBL/GenBank/DDBJ whole genome shotgun (WGS) entry which is preliminary data.</text>
</comment>
<dbReference type="Gene3D" id="3.40.710.10">
    <property type="entry name" value="DD-peptidase/beta-lactamase superfamily"/>
    <property type="match status" value="1"/>
</dbReference>
<dbReference type="EMBL" id="NEXE01000009">
    <property type="protein sequence ID" value="PSN92162.1"/>
    <property type="molecule type" value="Genomic_DNA"/>
</dbReference>
<dbReference type="Pfam" id="PF00144">
    <property type="entry name" value="Beta-lactamase"/>
    <property type="match status" value="1"/>
</dbReference>
<dbReference type="Gene3D" id="2.40.128.210">
    <property type="entry name" value="Pab87 octamerisation domain"/>
    <property type="match status" value="1"/>
</dbReference>
<dbReference type="InterPro" id="IPR012338">
    <property type="entry name" value="Beta-lactam/transpept-like"/>
</dbReference>
<feature type="domain" description="Pab87 octamerisation" evidence="2">
    <location>
        <begin position="354"/>
        <end position="442"/>
    </location>
</feature>
<dbReference type="InterPro" id="IPR038164">
    <property type="entry name" value="Pab87_oct_sf"/>
</dbReference>
<feature type="domain" description="Beta-lactamase-related" evidence="1">
    <location>
        <begin position="23"/>
        <end position="334"/>
    </location>
</feature>
<evidence type="ECO:0000313" key="4">
    <source>
        <dbReference type="Proteomes" id="UP000240322"/>
    </source>
</evidence>
<name>A0A2R6B0I4_9ARCH</name>
<gene>
    <name evidence="3" type="ORF">B9Q03_02020</name>
</gene>
<reference evidence="3 4" key="1">
    <citation type="submission" date="2017-04" db="EMBL/GenBank/DDBJ databases">
        <title>Novel microbial lineages endemic to geothermal iron-oxide mats fill important gaps in the evolutionary history of Archaea.</title>
        <authorList>
            <person name="Jay Z.J."/>
            <person name="Beam J.P."/>
            <person name="Dlakic M."/>
            <person name="Rusch D.B."/>
            <person name="Kozubal M.A."/>
            <person name="Inskeep W.P."/>
        </authorList>
    </citation>
    <scope>NUCLEOTIDE SEQUENCE [LARGE SCALE GENOMIC DNA]</scope>
    <source>
        <strain evidence="3">OSP_D</strain>
    </source>
</reference>
<accession>A0A2R6B0I4</accession>
<protein>
    <recommendedName>
        <fullName evidence="5">Beta-lactamase-related domain-containing protein</fullName>
    </recommendedName>
</protein>
<dbReference type="AlphaFoldDB" id="A0A2R6B0I4"/>
<dbReference type="InterPro" id="IPR001466">
    <property type="entry name" value="Beta-lactam-related"/>
</dbReference>
<sequence>MDDAWSGRFESFVSRQLQGDPNACLAIGVLSGGELVYSKGFGYRDFSLTKPVTDRTLFGVGSVTKSITALSLLLLEGEGRLSVEDPVSEYLPEYVLGGSGGVRIKHLLTHTSGIPALGVAETIIEEKVKSDRKRRFRDRSEFVEWVNRGALERVAAPGEKFLYWNEGYTILGEIVGKVSSLGYSEFVGRRVLTPLGMSRSGFGVSMLSDDDSMEPYVVDGKRKMRVGFPDHPLLYAAGGLISCVRDLLRYIGVFIADPQPFEKKLLERLVAPHVKCGLPTPFGDEYYGYGWVVNQDFYGHTLVYHSGNIGVSTAYVGFIPEAKIGVALVSNSENIHTAYVGAFALTQLLGIEEESLPFVRYQRLIDTLSGVYENFSGTVKLELRQAGSMLYASFSQEGATQTFPVVLEDGNLSVVVGVERIPIELISALGRVDLLIERNRFHRVS</sequence>
<dbReference type="InterPro" id="IPR025879">
    <property type="entry name" value="Pab87_oct"/>
</dbReference>